<dbReference type="PROSITE" id="PS50943">
    <property type="entry name" value="HTH_CROC1"/>
    <property type="match status" value="1"/>
</dbReference>
<dbReference type="SMART" id="SM00530">
    <property type="entry name" value="HTH_XRE"/>
    <property type="match status" value="1"/>
</dbReference>
<dbReference type="EMBL" id="PUGF01000012">
    <property type="protein sequence ID" value="PRC92642.1"/>
    <property type="molecule type" value="Genomic_DNA"/>
</dbReference>
<accession>A0A2S9GY46</accession>
<gene>
    <name evidence="3" type="ORF">S2091_2697</name>
</gene>
<evidence type="ECO:0000259" key="2">
    <source>
        <dbReference type="PROSITE" id="PS50943"/>
    </source>
</evidence>
<dbReference type="SUPFAM" id="SSF47413">
    <property type="entry name" value="lambda repressor-like DNA-binding domains"/>
    <property type="match status" value="1"/>
</dbReference>
<dbReference type="AlphaFoldDB" id="A0A2S9GY46"/>
<dbReference type="GO" id="GO:0003677">
    <property type="term" value="F:DNA binding"/>
    <property type="evidence" value="ECO:0007669"/>
    <property type="project" value="InterPro"/>
</dbReference>
<feature type="domain" description="HTH cro/C1-type" evidence="2">
    <location>
        <begin position="7"/>
        <end position="60"/>
    </location>
</feature>
<name>A0A2S9GY46_9BURK</name>
<dbReference type="Pfam" id="PF01381">
    <property type="entry name" value="HTH_3"/>
    <property type="match status" value="1"/>
</dbReference>
<evidence type="ECO:0000313" key="4">
    <source>
        <dbReference type="Proteomes" id="UP000237839"/>
    </source>
</evidence>
<sequence>MSIGTRIKELRTLKKISQAALGKRVGISAPAISDLESGKSVSSTKLPMIASVLGVNALWLETGRGKPNLEHVEPIEVRTKFHPDIEAVIQLMESTDGRGRNKILNAAQDALELHQAHNIAIKRSNEQLTASKDKTDQLNREAELLAKFRQSTDAGKSLILTISDEAPKETEVPMAPSKKLNAA</sequence>
<keyword evidence="4" id="KW-1185">Reference proteome</keyword>
<feature type="region of interest" description="Disordered" evidence="1">
    <location>
        <begin position="163"/>
        <end position="183"/>
    </location>
</feature>
<dbReference type="Gene3D" id="1.10.260.40">
    <property type="entry name" value="lambda repressor-like DNA-binding domains"/>
    <property type="match status" value="1"/>
</dbReference>
<dbReference type="OrthoDB" id="8613988at2"/>
<proteinExistence type="predicted"/>
<dbReference type="Proteomes" id="UP000237839">
    <property type="component" value="Unassembled WGS sequence"/>
</dbReference>
<dbReference type="InterPro" id="IPR001387">
    <property type="entry name" value="Cro/C1-type_HTH"/>
</dbReference>
<protein>
    <recommendedName>
        <fullName evidence="2">HTH cro/C1-type domain-containing protein</fullName>
    </recommendedName>
</protein>
<organism evidence="3 4">
    <name type="scientific">Solimicrobium silvestre</name>
    <dbReference type="NCBI Taxonomy" id="2099400"/>
    <lineage>
        <taxon>Bacteria</taxon>
        <taxon>Pseudomonadati</taxon>
        <taxon>Pseudomonadota</taxon>
        <taxon>Betaproteobacteria</taxon>
        <taxon>Burkholderiales</taxon>
        <taxon>Oxalobacteraceae</taxon>
        <taxon>Solimicrobium</taxon>
    </lineage>
</organism>
<dbReference type="RefSeq" id="WP_105532453.1">
    <property type="nucleotide sequence ID" value="NZ_PUGF01000012.1"/>
</dbReference>
<dbReference type="CDD" id="cd00093">
    <property type="entry name" value="HTH_XRE"/>
    <property type="match status" value="1"/>
</dbReference>
<dbReference type="InterPro" id="IPR010982">
    <property type="entry name" value="Lambda_DNA-bd_dom_sf"/>
</dbReference>
<reference evidence="3 4" key="1">
    <citation type="submission" date="2018-02" db="EMBL/GenBank/DDBJ databases">
        <title>Solimicrobium silvestre gen. nov., sp. nov., isolated from alpine forest soil.</title>
        <authorList>
            <person name="Margesin R."/>
            <person name="Albuquerque L."/>
            <person name="Zhang D.-C."/>
            <person name="Froufe H.J.C."/>
            <person name="Severino R."/>
            <person name="Roxo I."/>
            <person name="Egas C."/>
            <person name="Da Costa M.S."/>
        </authorList>
    </citation>
    <scope>NUCLEOTIDE SEQUENCE [LARGE SCALE GENOMIC DNA]</scope>
    <source>
        <strain evidence="3 4">S20-91</strain>
    </source>
</reference>
<evidence type="ECO:0000313" key="3">
    <source>
        <dbReference type="EMBL" id="PRC92642.1"/>
    </source>
</evidence>
<evidence type="ECO:0000256" key="1">
    <source>
        <dbReference type="SAM" id="MobiDB-lite"/>
    </source>
</evidence>
<comment type="caution">
    <text evidence="3">The sequence shown here is derived from an EMBL/GenBank/DDBJ whole genome shotgun (WGS) entry which is preliminary data.</text>
</comment>